<dbReference type="Pfam" id="PF26188">
    <property type="entry name" value="RESC6"/>
    <property type="match status" value="1"/>
</dbReference>
<accession>A0ABD3PH16</accession>
<gene>
    <name evidence="2" type="ORF">HJC23_004263</name>
</gene>
<feature type="domain" description="RAP" evidence="1">
    <location>
        <begin position="714"/>
        <end position="772"/>
    </location>
</feature>
<protein>
    <recommendedName>
        <fullName evidence="1">RAP domain-containing protein</fullName>
    </recommendedName>
</protein>
<dbReference type="EMBL" id="JABMIG020000179">
    <property type="protein sequence ID" value="KAL3787222.1"/>
    <property type="molecule type" value="Genomic_DNA"/>
</dbReference>
<dbReference type="InterPro" id="IPR050870">
    <property type="entry name" value="FAST_kinase"/>
</dbReference>
<organism evidence="2 3">
    <name type="scientific">Cyclotella cryptica</name>
    <dbReference type="NCBI Taxonomy" id="29204"/>
    <lineage>
        <taxon>Eukaryota</taxon>
        <taxon>Sar</taxon>
        <taxon>Stramenopiles</taxon>
        <taxon>Ochrophyta</taxon>
        <taxon>Bacillariophyta</taxon>
        <taxon>Coscinodiscophyceae</taxon>
        <taxon>Thalassiosirophycidae</taxon>
        <taxon>Stephanodiscales</taxon>
        <taxon>Stephanodiscaceae</taxon>
        <taxon>Cyclotella</taxon>
    </lineage>
</organism>
<reference evidence="2 3" key="1">
    <citation type="journal article" date="2020" name="G3 (Bethesda)">
        <title>Improved Reference Genome for Cyclotella cryptica CCMP332, a Model for Cell Wall Morphogenesis, Salinity Adaptation, and Lipid Production in Diatoms (Bacillariophyta).</title>
        <authorList>
            <person name="Roberts W.R."/>
            <person name="Downey K.M."/>
            <person name="Ruck E.C."/>
            <person name="Traller J.C."/>
            <person name="Alverson A.J."/>
        </authorList>
    </citation>
    <scope>NUCLEOTIDE SEQUENCE [LARGE SCALE GENOMIC DNA]</scope>
    <source>
        <strain evidence="2 3">CCMP332</strain>
    </source>
</reference>
<evidence type="ECO:0000313" key="3">
    <source>
        <dbReference type="Proteomes" id="UP001516023"/>
    </source>
</evidence>
<evidence type="ECO:0000313" key="2">
    <source>
        <dbReference type="EMBL" id="KAL3787222.1"/>
    </source>
</evidence>
<dbReference type="PANTHER" id="PTHR21228">
    <property type="entry name" value="FAST LEU-RICH DOMAIN-CONTAINING"/>
    <property type="match status" value="1"/>
</dbReference>
<proteinExistence type="predicted"/>
<keyword evidence="3" id="KW-1185">Reference proteome</keyword>
<dbReference type="PROSITE" id="PS51286">
    <property type="entry name" value="RAP"/>
    <property type="match status" value="1"/>
</dbReference>
<dbReference type="Pfam" id="PF08373">
    <property type="entry name" value="RAP"/>
    <property type="match status" value="1"/>
</dbReference>
<dbReference type="InterPro" id="IPR058917">
    <property type="entry name" value="RESC6_dom"/>
</dbReference>
<sequence length="778" mass="86756">MSCLGRTARWKALDTVRPRDNLASLIGLPTSPVRRDVSRPAHCSLFSLVDRVAFRWSSRRTASQSIGHDPSMLIPPHIAFRSYTPQSKRKFLNVADCKTAQELLQAATDNLEELPLAAVAAVWSRIPRLLSQRPAGPYDDLANEQTHESHAARCELEVFSIVENTMNSLHSSRPRDLTTIILGMAKTAKCVRGSSGKSRLDMAYHRAFRHFLLDGDSNPKEEIFQDLAEAASDILPRFKSRELSNLAYAYALLGYDPKLESDRTLFQQIAMESLDRLHQFNAQDLSNMVWAFAALDVSDPILFRSVGDVVVGLPDLDAFKPQELSSILWAFATANQSHPALFEKVGNTIAALDDWRAFNPQELSNIVWAYATLNESHAGLFEKVGIAIDSLADLKSFTPQTFSNIVWAYATVGRQNPRLFRKIGDAIEDLDDLRLFTPQAFSNILWAYGKANELHNGLFEKVGSSILARNDLHAFTPQELSNIVWALATAKVKNTALFEKIGDALVIRPDMSTFTPQNLSNTVWAYAKSNESHPGLFKRVGDTIVARDDGNMFTPQNIVNTVWAFATANELRPDVFEKIGDAIVQSKDLNSFTARGLANLAWSYAISNVDAPSLFNRDFIDALLTKQDDFFGKNLCQLHQWHLWQTGEMSKSGLPKVLEERCRRAFINYHVTTSALQEDAVEELISMGLNPQEEVLTGSGYRLDALVIVDGKRLGIEVDGPSHFIGKTVNGGTILKHRQVTAIDKIPIVSIAYWEWNKFGNDSSKKQGYLRSLLGASE</sequence>
<dbReference type="InterPro" id="IPR013584">
    <property type="entry name" value="RAP"/>
</dbReference>
<dbReference type="PANTHER" id="PTHR21228:SF40">
    <property type="entry name" value="LD45607P"/>
    <property type="match status" value="1"/>
</dbReference>
<dbReference type="AlphaFoldDB" id="A0ABD3PH16"/>
<dbReference type="Proteomes" id="UP001516023">
    <property type="component" value="Unassembled WGS sequence"/>
</dbReference>
<name>A0ABD3PH16_9STRA</name>
<comment type="caution">
    <text evidence="2">The sequence shown here is derived from an EMBL/GenBank/DDBJ whole genome shotgun (WGS) entry which is preliminary data.</text>
</comment>
<evidence type="ECO:0000259" key="1">
    <source>
        <dbReference type="PROSITE" id="PS51286"/>
    </source>
</evidence>